<keyword evidence="1" id="KW-1133">Transmembrane helix</keyword>
<dbReference type="Pfam" id="PF11667">
    <property type="entry name" value="DUF3267"/>
    <property type="match status" value="1"/>
</dbReference>
<evidence type="ECO:0000256" key="1">
    <source>
        <dbReference type="SAM" id="Phobius"/>
    </source>
</evidence>
<gene>
    <name evidence="2" type="ORF">KTT_34010</name>
</gene>
<name>A0A402A392_9CHLR</name>
<dbReference type="OrthoDB" id="160098at2"/>
<dbReference type="InterPro" id="IPR021683">
    <property type="entry name" value="DUF3267"/>
</dbReference>
<feature type="transmembrane region" description="Helical" evidence="1">
    <location>
        <begin position="140"/>
        <end position="161"/>
    </location>
</feature>
<accession>A0A402A392</accession>
<dbReference type="Proteomes" id="UP000287352">
    <property type="component" value="Unassembled WGS sequence"/>
</dbReference>
<feature type="transmembrane region" description="Helical" evidence="1">
    <location>
        <begin position="43"/>
        <end position="65"/>
    </location>
</feature>
<evidence type="ECO:0000313" key="2">
    <source>
        <dbReference type="EMBL" id="GCE13542.1"/>
    </source>
</evidence>
<proteinExistence type="predicted"/>
<feature type="transmembrane region" description="Helical" evidence="1">
    <location>
        <begin position="167"/>
        <end position="186"/>
    </location>
</feature>
<protein>
    <recommendedName>
        <fullName evidence="4">DUF3267 domain-containing protein</fullName>
    </recommendedName>
</protein>
<evidence type="ECO:0008006" key="4">
    <source>
        <dbReference type="Google" id="ProtNLM"/>
    </source>
</evidence>
<organism evidence="2 3">
    <name type="scientific">Tengunoibacter tsumagoiensis</name>
    <dbReference type="NCBI Taxonomy" id="2014871"/>
    <lineage>
        <taxon>Bacteria</taxon>
        <taxon>Bacillati</taxon>
        <taxon>Chloroflexota</taxon>
        <taxon>Ktedonobacteria</taxon>
        <taxon>Ktedonobacterales</taxon>
        <taxon>Dictyobacteraceae</taxon>
        <taxon>Tengunoibacter</taxon>
    </lineage>
</organism>
<comment type="caution">
    <text evidence="2">The sequence shown here is derived from an EMBL/GenBank/DDBJ whole genome shotgun (WGS) entry which is preliminary data.</text>
</comment>
<reference evidence="3" key="1">
    <citation type="submission" date="2018-12" db="EMBL/GenBank/DDBJ databases">
        <title>Tengunoibacter tsumagoiensis gen. nov., sp. nov., Dictyobacter kobayashii sp. nov., D. alpinus sp. nov., and D. joshuensis sp. nov. and description of Dictyobacteraceae fam. nov. within the order Ktedonobacterales isolated from Tengu-no-mugimeshi.</title>
        <authorList>
            <person name="Wang C.M."/>
            <person name="Zheng Y."/>
            <person name="Sakai Y."/>
            <person name="Toyoda A."/>
            <person name="Minakuchi Y."/>
            <person name="Abe K."/>
            <person name="Yokota A."/>
            <person name="Yabe S."/>
        </authorList>
    </citation>
    <scope>NUCLEOTIDE SEQUENCE [LARGE SCALE GENOMIC DNA]</scope>
    <source>
        <strain evidence="3">Uno3</strain>
    </source>
</reference>
<dbReference type="RefSeq" id="WP_126581058.1">
    <property type="nucleotide sequence ID" value="NZ_BIFR01000001.1"/>
</dbReference>
<keyword evidence="1" id="KW-0812">Transmembrane</keyword>
<feature type="transmembrane region" description="Helical" evidence="1">
    <location>
        <begin position="109"/>
        <end position="128"/>
    </location>
</feature>
<feature type="transmembrane region" description="Helical" evidence="1">
    <location>
        <begin position="77"/>
        <end position="97"/>
    </location>
</feature>
<keyword evidence="3" id="KW-1185">Reference proteome</keyword>
<dbReference type="AlphaFoldDB" id="A0A402A392"/>
<dbReference type="EMBL" id="BIFR01000001">
    <property type="protein sequence ID" value="GCE13542.1"/>
    <property type="molecule type" value="Genomic_DNA"/>
</dbReference>
<evidence type="ECO:0000313" key="3">
    <source>
        <dbReference type="Proteomes" id="UP000287352"/>
    </source>
</evidence>
<keyword evidence="1" id="KW-0472">Membrane</keyword>
<sequence>MAFVVHDRFHPRLQQALQARIEAGELRKQDELALLDDPVQLRLLARGSFFLLLGAGVFFGGLDLWSLAWHGYPLAGSLNILGFLLWFVLNIVSYLLILPFHELVHGGVFLLWGGRPYFGAKLPLALYCGAKEQLFRRNHYLVVGLAPLIVISSLAILITLLAPLLSAYLLLAWIGNASGAVGDLLVAQRLRKCSPETLIEDTETGYRAWTF</sequence>